<dbReference type="AlphaFoldDB" id="A0A1G2PAP7"/>
<evidence type="ECO:0000259" key="1">
    <source>
        <dbReference type="PROSITE" id="PS51186"/>
    </source>
</evidence>
<dbReference type="CDD" id="cd04301">
    <property type="entry name" value="NAT_SF"/>
    <property type="match status" value="1"/>
</dbReference>
<dbReference type="InterPro" id="IPR039968">
    <property type="entry name" value="BcerS-like"/>
</dbReference>
<feature type="domain" description="N-acetyltransferase" evidence="1">
    <location>
        <begin position="192"/>
        <end position="334"/>
    </location>
</feature>
<dbReference type="InterPro" id="IPR016181">
    <property type="entry name" value="Acyl_CoA_acyltransferase"/>
</dbReference>
<dbReference type="Pfam" id="PF00583">
    <property type="entry name" value="Acetyltransf_1"/>
    <property type="match status" value="1"/>
</dbReference>
<dbReference type="EMBL" id="MHSN01000018">
    <property type="protein sequence ID" value="OHA44789.1"/>
    <property type="molecule type" value="Genomic_DNA"/>
</dbReference>
<dbReference type="PANTHER" id="PTHR41368:SF1">
    <property type="entry name" value="PROTEIN YGHO"/>
    <property type="match status" value="1"/>
</dbReference>
<dbReference type="Proteomes" id="UP000176881">
    <property type="component" value="Unassembled WGS sequence"/>
</dbReference>
<name>A0A1G2PAP7_9BACT</name>
<dbReference type="PANTHER" id="PTHR41368">
    <property type="entry name" value="PROTEIN YGHO"/>
    <property type="match status" value="1"/>
</dbReference>
<dbReference type="PROSITE" id="PS51186">
    <property type="entry name" value="GNAT"/>
    <property type="match status" value="1"/>
</dbReference>
<sequence length="334" mass="38235">MQISTYKPGSVPNELTQLLREKYGNCKNFNFFLSDSKKAFEFCMDNDNVSFYPIEGRKDGHMKAHIALIIDKRLPRGEAFFGFMESPDDVSAFSLLWNNLIKEAKEKGISVIKGPVNGSIWHQYRCIKETDGSPSFKAEVLSEPYYYDFLMSQKPSIEVGYFSASREPYDIVLKMINPGSYEKLESHGFSMRVAKQVTPSELKTISDISKAVFKENWGYTELNDKEFTELYSTEKLNEHLDALYLLYRGEIIIGFCSTSKENELTLLLKTICVLPAYRGLGLGNALAYKIHLDAKKEGIKKIIYALIREGNSVNNFPKEEAVIFRRYAAFEFHI</sequence>
<gene>
    <name evidence="2" type="ORF">A3G59_00305</name>
</gene>
<reference evidence="2 3" key="1">
    <citation type="journal article" date="2016" name="Nat. Commun.">
        <title>Thousands of microbial genomes shed light on interconnected biogeochemical processes in an aquifer system.</title>
        <authorList>
            <person name="Anantharaman K."/>
            <person name="Brown C.T."/>
            <person name="Hug L.A."/>
            <person name="Sharon I."/>
            <person name="Castelle C.J."/>
            <person name="Probst A.J."/>
            <person name="Thomas B.C."/>
            <person name="Singh A."/>
            <person name="Wilkins M.J."/>
            <person name="Karaoz U."/>
            <person name="Brodie E.L."/>
            <person name="Williams K.H."/>
            <person name="Hubbard S.S."/>
            <person name="Banfield J.F."/>
        </authorList>
    </citation>
    <scope>NUCLEOTIDE SEQUENCE [LARGE SCALE GENOMIC DNA]</scope>
</reference>
<evidence type="ECO:0000313" key="3">
    <source>
        <dbReference type="Proteomes" id="UP000176881"/>
    </source>
</evidence>
<dbReference type="InterPro" id="IPR000182">
    <property type="entry name" value="GNAT_dom"/>
</dbReference>
<dbReference type="STRING" id="1802335.A3G59_00305"/>
<protein>
    <recommendedName>
        <fullName evidence="1">N-acetyltransferase domain-containing protein</fullName>
    </recommendedName>
</protein>
<accession>A0A1G2PAP7</accession>
<comment type="caution">
    <text evidence="2">The sequence shown here is derived from an EMBL/GenBank/DDBJ whole genome shotgun (WGS) entry which is preliminary data.</text>
</comment>
<dbReference type="Gene3D" id="3.40.630.30">
    <property type="match status" value="1"/>
</dbReference>
<dbReference type="GO" id="GO:0016747">
    <property type="term" value="F:acyltransferase activity, transferring groups other than amino-acyl groups"/>
    <property type="evidence" value="ECO:0007669"/>
    <property type="project" value="InterPro"/>
</dbReference>
<organism evidence="2 3">
    <name type="scientific">Candidatus Taylorbacteria bacterium RIFCSPLOWO2_12_FULL_47_20</name>
    <dbReference type="NCBI Taxonomy" id="1802335"/>
    <lineage>
        <taxon>Bacteria</taxon>
        <taxon>Candidatus Tayloriibacteriota</taxon>
    </lineage>
</organism>
<evidence type="ECO:0000313" key="2">
    <source>
        <dbReference type="EMBL" id="OHA44789.1"/>
    </source>
</evidence>
<dbReference type="SUPFAM" id="SSF55729">
    <property type="entry name" value="Acyl-CoA N-acyltransferases (Nat)"/>
    <property type="match status" value="1"/>
</dbReference>
<proteinExistence type="predicted"/>